<evidence type="ECO:0000313" key="2">
    <source>
        <dbReference type="EMBL" id="SHF02079.1"/>
    </source>
</evidence>
<evidence type="ECO:0000313" key="3">
    <source>
        <dbReference type="Proteomes" id="UP000184476"/>
    </source>
</evidence>
<dbReference type="AlphaFoldDB" id="A0A1M4Y8V3"/>
<organism evidence="2 3">
    <name type="scientific">Seinonella peptonophila</name>
    <dbReference type="NCBI Taxonomy" id="112248"/>
    <lineage>
        <taxon>Bacteria</taxon>
        <taxon>Bacillati</taxon>
        <taxon>Bacillota</taxon>
        <taxon>Bacilli</taxon>
        <taxon>Bacillales</taxon>
        <taxon>Thermoactinomycetaceae</taxon>
        <taxon>Seinonella</taxon>
    </lineage>
</organism>
<dbReference type="EMBL" id="FQVL01000006">
    <property type="protein sequence ID" value="SHF02079.1"/>
    <property type="molecule type" value="Genomic_DNA"/>
</dbReference>
<feature type="transmembrane region" description="Helical" evidence="1">
    <location>
        <begin position="27"/>
        <end position="46"/>
    </location>
</feature>
<accession>A0A1M4Y8V3</accession>
<protein>
    <submittedName>
        <fullName evidence="2">Uncharacterized protein</fullName>
    </submittedName>
</protein>
<gene>
    <name evidence="2" type="ORF">SAMN05444392_106107</name>
</gene>
<keyword evidence="3" id="KW-1185">Reference proteome</keyword>
<keyword evidence="1" id="KW-0472">Membrane</keyword>
<dbReference type="STRING" id="112248.SAMN05444392_106107"/>
<keyword evidence="1" id="KW-1133">Transmembrane helix</keyword>
<dbReference type="Proteomes" id="UP000184476">
    <property type="component" value="Unassembled WGS sequence"/>
</dbReference>
<proteinExistence type="predicted"/>
<name>A0A1M4Y8V3_9BACL</name>
<reference evidence="2 3" key="1">
    <citation type="submission" date="2016-11" db="EMBL/GenBank/DDBJ databases">
        <authorList>
            <person name="Jaros S."/>
            <person name="Januszkiewicz K."/>
            <person name="Wedrychowicz H."/>
        </authorList>
    </citation>
    <scope>NUCLEOTIDE SEQUENCE [LARGE SCALE GENOMIC DNA]</scope>
    <source>
        <strain evidence="2 3">DSM 44666</strain>
    </source>
</reference>
<sequence>MFISLEIVKDPAIKHCGIFILRRMKALPKGIFVGLFWIVLFLGSLFKKEVNGQRRKFK</sequence>
<evidence type="ECO:0000256" key="1">
    <source>
        <dbReference type="SAM" id="Phobius"/>
    </source>
</evidence>
<keyword evidence="1" id="KW-0812">Transmembrane</keyword>